<dbReference type="PANTHER" id="PTHR46268">
    <property type="entry name" value="STRESS RESPONSE PROTEIN NHAX"/>
    <property type="match status" value="1"/>
</dbReference>
<organism evidence="5 6">
    <name type="scientific">Sphingobium chlorophenolicum</name>
    <dbReference type="NCBI Taxonomy" id="46429"/>
    <lineage>
        <taxon>Bacteria</taxon>
        <taxon>Pseudomonadati</taxon>
        <taxon>Pseudomonadota</taxon>
        <taxon>Alphaproteobacteria</taxon>
        <taxon>Sphingomonadales</taxon>
        <taxon>Sphingomonadaceae</taxon>
        <taxon>Sphingobium</taxon>
    </lineage>
</organism>
<dbReference type="PANTHER" id="PTHR46268:SF27">
    <property type="entry name" value="UNIVERSAL STRESS PROTEIN RV2623"/>
    <property type="match status" value="1"/>
</dbReference>
<dbReference type="RefSeq" id="WP_021246219.1">
    <property type="nucleotide sequence ID" value="NZ_JFHR01000001.1"/>
</dbReference>
<dbReference type="Pfam" id="PF00582">
    <property type="entry name" value="Usp"/>
    <property type="match status" value="2"/>
</dbReference>
<keyword evidence="3" id="KW-0067">ATP-binding</keyword>
<dbReference type="GO" id="GO:0005524">
    <property type="term" value="F:ATP binding"/>
    <property type="evidence" value="ECO:0007669"/>
    <property type="project" value="UniProtKB-KW"/>
</dbReference>
<dbReference type="InterPro" id="IPR006016">
    <property type="entry name" value="UspA"/>
</dbReference>
<dbReference type="Gene3D" id="3.40.50.620">
    <property type="entry name" value="HUPs"/>
    <property type="match status" value="2"/>
</dbReference>
<dbReference type="CDD" id="cd00293">
    <property type="entry name" value="USP-like"/>
    <property type="match status" value="2"/>
</dbReference>
<reference evidence="5 6" key="1">
    <citation type="submission" date="2014-02" db="EMBL/GenBank/DDBJ databases">
        <title>Whole genome sequence of Sphingobium chlorophenolicum NBRC 16172.</title>
        <authorList>
            <person name="Gan H.M."/>
            <person name="Gan H.Y."/>
            <person name="Chew T.H."/>
            <person name="Savka M.A."/>
        </authorList>
    </citation>
    <scope>NUCLEOTIDE SEQUENCE [LARGE SCALE GENOMIC DNA]</scope>
    <source>
        <strain evidence="5 6">NBRC 16172</strain>
    </source>
</reference>
<comment type="caution">
    <text evidence="5">The sequence shown here is derived from an EMBL/GenBank/DDBJ whole genome shotgun (WGS) entry which is preliminary data.</text>
</comment>
<dbReference type="OrthoDB" id="5564966at2"/>
<dbReference type="eggNOG" id="COG0589">
    <property type="taxonomic scope" value="Bacteria"/>
</dbReference>
<dbReference type="EMBL" id="JFHR01000001">
    <property type="protein sequence ID" value="KEQ55574.1"/>
    <property type="molecule type" value="Genomic_DNA"/>
</dbReference>
<feature type="domain" description="UspA" evidence="4">
    <location>
        <begin position="10"/>
        <end position="149"/>
    </location>
</feature>
<dbReference type="PATRIC" id="fig|46429.4.peg.212"/>
<dbReference type="SUPFAM" id="SSF52402">
    <property type="entry name" value="Adenine nucleotide alpha hydrolases-like"/>
    <property type="match status" value="2"/>
</dbReference>
<protein>
    <recommendedName>
        <fullName evidence="4">UspA domain-containing protein</fullName>
    </recommendedName>
</protein>
<feature type="domain" description="UspA" evidence="4">
    <location>
        <begin position="156"/>
        <end position="292"/>
    </location>
</feature>
<evidence type="ECO:0000256" key="3">
    <source>
        <dbReference type="ARBA" id="ARBA00022840"/>
    </source>
</evidence>
<dbReference type="InterPro" id="IPR006015">
    <property type="entry name" value="Universal_stress_UspA"/>
</dbReference>
<sequence>MTRDGFPKCIALATDLSHRCDRAFDRALLVAQAWRAELMVIHALNPPEDGMLSVRLGDLPSWRRPLEDPVRAARHRIYHDLVREAPPIDISVHVETGSPAPVVLDIAGKGEAGLIVTGVARDGPLARMLLGDTVDRLIRKAPVPILIVRDRAFEPYRAMVVATDFSAPARIALETAVRFFPDAAISLFHAYDVPFAGYLGRSEIERQFEGYGEAAADKFLAEAGLSDVAARNVTRMIEHGVPEALLRDRAENAARHLTVVGTHGGGLVYEAMIGSTARKILDAVPGDVLLVPDPARRKVNPAG</sequence>
<keyword evidence="2" id="KW-0547">Nucleotide-binding</keyword>
<evidence type="ECO:0000259" key="4">
    <source>
        <dbReference type="Pfam" id="PF00582"/>
    </source>
</evidence>
<dbReference type="PRINTS" id="PR01438">
    <property type="entry name" value="UNVRSLSTRESS"/>
</dbReference>
<evidence type="ECO:0000313" key="6">
    <source>
        <dbReference type="Proteomes" id="UP000028411"/>
    </source>
</evidence>
<gene>
    <name evidence="5" type="ORF">BV95_00213</name>
</gene>
<dbReference type="AlphaFoldDB" id="A0A081RK51"/>
<evidence type="ECO:0000313" key="5">
    <source>
        <dbReference type="EMBL" id="KEQ55574.1"/>
    </source>
</evidence>
<dbReference type="InterPro" id="IPR014729">
    <property type="entry name" value="Rossmann-like_a/b/a_fold"/>
</dbReference>
<accession>A0A081RK51</accession>
<proteinExistence type="inferred from homology"/>
<evidence type="ECO:0000256" key="2">
    <source>
        <dbReference type="ARBA" id="ARBA00022741"/>
    </source>
</evidence>
<evidence type="ECO:0000256" key="1">
    <source>
        <dbReference type="ARBA" id="ARBA00008791"/>
    </source>
</evidence>
<name>A0A081RK51_SPHCR</name>
<comment type="similarity">
    <text evidence="1">Belongs to the universal stress protein A family.</text>
</comment>
<dbReference type="Proteomes" id="UP000028411">
    <property type="component" value="Unassembled WGS sequence"/>
</dbReference>